<keyword evidence="1" id="KW-0472">Membrane</keyword>
<dbReference type="AlphaFoldDB" id="A0A9X3LHD4"/>
<feature type="transmembrane region" description="Helical" evidence="1">
    <location>
        <begin position="20"/>
        <end position="49"/>
    </location>
</feature>
<evidence type="ECO:0000256" key="1">
    <source>
        <dbReference type="SAM" id="Phobius"/>
    </source>
</evidence>
<protein>
    <submittedName>
        <fullName evidence="2">Uncharacterized protein</fullName>
    </submittedName>
</protein>
<evidence type="ECO:0000313" key="2">
    <source>
        <dbReference type="EMBL" id="MCZ8537051.1"/>
    </source>
</evidence>
<dbReference type="Proteomes" id="UP001152173">
    <property type="component" value="Unassembled WGS sequence"/>
</dbReference>
<dbReference type="EMBL" id="JAMKBJ010000005">
    <property type="protein sequence ID" value="MCZ8537051.1"/>
    <property type="molecule type" value="Genomic_DNA"/>
</dbReference>
<keyword evidence="1" id="KW-0812">Transmembrane</keyword>
<sequence>MSTSKVLKWVSGGLEALLGIPILGATIVIGFLWIPLAIMLALHIVTFVLTKKDGGTTTGSILGIITSCIAWIPFVGMIMHILSAIFLMVDAAKPDHQLKNNIEII</sequence>
<organism evidence="2 3">
    <name type="scientific">Paenisporosarcina quisquiliarum</name>
    <dbReference type="NCBI Taxonomy" id="365346"/>
    <lineage>
        <taxon>Bacteria</taxon>
        <taxon>Bacillati</taxon>
        <taxon>Bacillota</taxon>
        <taxon>Bacilli</taxon>
        <taxon>Bacillales</taxon>
        <taxon>Caryophanaceae</taxon>
        <taxon>Paenisporosarcina</taxon>
    </lineage>
</organism>
<proteinExistence type="predicted"/>
<keyword evidence="3" id="KW-1185">Reference proteome</keyword>
<dbReference type="RefSeq" id="WP_269926276.1">
    <property type="nucleotide sequence ID" value="NZ_JAMKBJ010000005.1"/>
</dbReference>
<accession>A0A9X3LHD4</accession>
<evidence type="ECO:0000313" key="3">
    <source>
        <dbReference type="Proteomes" id="UP001152173"/>
    </source>
</evidence>
<reference evidence="2" key="1">
    <citation type="submission" date="2022-05" db="EMBL/GenBank/DDBJ databases">
        <authorList>
            <person name="Colautti A."/>
            <person name="Iacumin L."/>
        </authorList>
    </citation>
    <scope>NUCLEOTIDE SEQUENCE</scope>
    <source>
        <strain evidence="2">SK 55</strain>
    </source>
</reference>
<feature type="transmembrane region" description="Helical" evidence="1">
    <location>
        <begin position="61"/>
        <end position="89"/>
    </location>
</feature>
<gene>
    <name evidence="2" type="ORF">M9R32_07665</name>
</gene>
<comment type="caution">
    <text evidence="2">The sequence shown here is derived from an EMBL/GenBank/DDBJ whole genome shotgun (WGS) entry which is preliminary data.</text>
</comment>
<name>A0A9X3LHD4_9BACL</name>
<keyword evidence="1" id="KW-1133">Transmembrane helix</keyword>